<keyword evidence="2" id="KW-1185">Reference proteome</keyword>
<accession>A0ACB9N8S0</accession>
<gene>
    <name evidence="1" type="ORF">L6164_017648</name>
</gene>
<organism evidence="1 2">
    <name type="scientific">Bauhinia variegata</name>
    <name type="common">Purple orchid tree</name>
    <name type="synonym">Phanera variegata</name>
    <dbReference type="NCBI Taxonomy" id="167791"/>
    <lineage>
        <taxon>Eukaryota</taxon>
        <taxon>Viridiplantae</taxon>
        <taxon>Streptophyta</taxon>
        <taxon>Embryophyta</taxon>
        <taxon>Tracheophyta</taxon>
        <taxon>Spermatophyta</taxon>
        <taxon>Magnoliopsida</taxon>
        <taxon>eudicotyledons</taxon>
        <taxon>Gunneridae</taxon>
        <taxon>Pentapetalae</taxon>
        <taxon>rosids</taxon>
        <taxon>fabids</taxon>
        <taxon>Fabales</taxon>
        <taxon>Fabaceae</taxon>
        <taxon>Cercidoideae</taxon>
        <taxon>Cercideae</taxon>
        <taxon>Bauhiniinae</taxon>
        <taxon>Bauhinia</taxon>
    </lineage>
</organism>
<dbReference type="EMBL" id="CM039432">
    <property type="protein sequence ID" value="KAI4332767.1"/>
    <property type="molecule type" value="Genomic_DNA"/>
</dbReference>
<name>A0ACB9N8S0_BAUVA</name>
<reference evidence="1 2" key="1">
    <citation type="journal article" date="2022" name="DNA Res.">
        <title>Chromosomal-level genome assembly of the orchid tree Bauhinia variegata (Leguminosae; Cercidoideae) supports the allotetraploid origin hypothesis of Bauhinia.</title>
        <authorList>
            <person name="Zhong Y."/>
            <person name="Chen Y."/>
            <person name="Zheng D."/>
            <person name="Pang J."/>
            <person name="Liu Y."/>
            <person name="Luo S."/>
            <person name="Meng S."/>
            <person name="Qian L."/>
            <person name="Wei D."/>
            <person name="Dai S."/>
            <person name="Zhou R."/>
        </authorList>
    </citation>
    <scope>NUCLEOTIDE SEQUENCE [LARGE SCALE GENOMIC DNA]</scope>
    <source>
        <strain evidence="1">BV-YZ2020</strain>
    </source>
</reference>
<proteinExistence type="predicted"/>
<evidence type="ECO:0000313" key="1">
    <source>
        <dbReference type="EMBL" id="KAI4332767.1"/>
    </source>
</evidence>
<comment type="caution">
    <text evidence="1">The sequence shown here is derived from an EMBL/GenBank/DDBJ whole genome shotgun (WGS) entry which is preliminary data.</text>
</comment>
<evidence type="ECO:0000313" key="2">
    <source>
        <dbReference type="Proteomes" id="UP000828941"/>
    </source>
</evidence>
<sequence>MPPTSMWLKDLDELDKKLDDLDSKEAEEERRRLSQANRRATSRGVTLAAKKPPGKNNKKANNVELEADIVANSSMVVGNFCLEGRI</sequence>
<protein>
    <submittedName>
        <fullName evidence="1">Uncharacterized protein</fullName>
    </submittedName>
</protein>
<dbReference type="Proteomes" id="UP000828941">
    <property type="component" value="Chromosome 7"/>
</dbReference>